<dbReference type="GO" id="GO:0000725">
    <property type="term" value="P:recombinational repair"/>
    <property type="evidence" value="ECO:0007669"/>
    <property type="project" value="TreeGrafter"/>
</dbReference>
<dbReference type="OrthoDB" id="9810135at2"/>
<reference evidence="19 20" key="1">
    <citation type="submission" date="2017-03" db="EMBL/GenBank/DDBJ databases">
        <title>Genome Sequence of Roseovarius mucosus strain SMR3 Isolated from a culture of the Diatom Skeletonema marinoi.</title>
        <authorList>
            <person name="Topel M."/>
            <person name="Pinder M."/>
            <person name="Johansson O.N."/>
            <person name="Kourtchenko O."/>
            <person name="Godhe A."/>
            <person name="Clarke A.K."/>
        </authorList>
    </citation>
    <scope>NUCLEOTIDE SEQUENCE [LARGE SCALE GENOMIC DNA]</scope>
    <source>
        <strain evidence="19 20">SMR3</strain>
    </source>
</reference>
<dbReference type="PROSITE" id="PS51198">
    <property type="entry name" value="UVRD_HELICASE_ATP_BIND"/>
    <property type="match status" value="1"/>
</dbReference>
<proteinExistence type="predicted"/>
<dbReference type="Gene3D" id="3.90.320.10">
    <property type="match status" value="1"/>
</dbReference>
<keyword evidence="6" id="KW-0269">Exonuclease</keyword>
<keyword evidence="3" id="KW-0227">DNA damage</keyword>
<dbReference type="SUPFAM" id="SSF52980">
    <property type="entry name" value="Restriction endonuclease-like"/>
    <property type="match status" value="1"/>
</dbReference>
<comment type="catalytic activity">
    <reaction evidence="14">
        <text>ATP + H2O = ADP + phosphate + H(+)</text>
        <dbReference type="Rhea" id="RHEA:13065"/>
        <dbReference type="ChEBI" id="CHEBI:15377"/>
        <dbReference type="ChEBI" id="CHEBI:15378"/>
        <dbReference type="ChEBI" id="CHEBI:30616"/>
        <dbReference type="ChEBI" id="CHEBI:43474"/>
        <dbReference type="ChEBI" id="CHEBI:456216"/>
        <dbReference type="EC" id="5.6.2.4"/>
    </reaction>
</comment>
<dbReference type="PANTHER" id="PTHR11070">
    <property type="entry name" value="UVRD / RECB / PCRA DNA HELICASE FAMILY MEMBER"/>
    <property type="match status" value="1"/>
</dbReference>
<dbReference type="GO" id="GO:0005524">
    <property type="term" value="F:ATP binding"/>
    <property type="evidence" value="ECO:0007669"/>
    <property type="project" value="UniProtKB-UniRule"/>
</dbReference>
<keyword evidence="4 15" id="KW-0378">Hydrolase</keyword>
<feature type="domain" description="UvrD-like helicase ATP-binding" evidence="17">
    <location>
        <begin position="4"/>
        <end position="476"/>
    </location>
</feature>
<dbReference type="EMBL" id="CP020474">
    <property type="protein sequence ID" value="ARE83759.1"/>
    <property type="molecule type" value="Genomic_DNA"/>
</dbReference>
<accession>A0A1V0RPQ1</accession>
<comment type="catalytic activity">
    <reaction evidence="11">
        <text>Couples ATP hydrolysis with the unwinding of duplex DNA by translocating in the 3'-5' direction.</text>
        <dbReference type="EC" id="5.6.2.4"/>
    </reaction>
</comment>
<dbReference type="GO" id="GO:0005829">
    <property type="term" value="C:cytosol"/>
    <property type="evidence" value="ECO:0007669"/>
    <property type="project" value="TreeGrafter"/>
</dbReference>
<keyword evidence="20" id="KW-1185">Reference proteome</keyword>
<protein>
    <recommendedName>
        <fullName evidence="12">DNA 3'-5' helicase</fullName>
        <ecNumber evidence="12">5.6.2.4</ecNumber>
    </recommendedName>
    <alternativeName>
        <fullName evidence="13">DNA 3'-5' helicase II</fullName>
    </alternativeName>
</protein>
<evidence type="ECO:0000313" key="20">
    <source>
        <dbReference type="Proteomes" id="UP000192273"/>
    </source>
</evidence>
<dbReference type="InterPro" id="IPR011335">
    <property type="entry name" value="Restrct_endonuc-II-like"/>
</dbReference>
<dbReference type="Pfam" id="PF12705">
    <property type="entry name" value="PDDEXK_1"/>
    <property type="match status" value="1"/>
</dbReference>
<sequence>MTARDAATQAQVEAARPDLSTWLSANAGSGKTRVLTDRVARLLLDGVDPQHILCLTYTKAAASEMQNRLFRRLGAWAMLADAALMQELDLLGHEGAITEQTLRDARRLFARAIETPGGLKIQTIHSFCASLLRRFPLEAGVTPQFTEMEDRTATLLRAEIVEDLAAGPQAATFYALARHYSGETLEKLTAEIVRNRSGFAQPLSDADLAALFDQPKGLSAQMIRDGVFLGSEQALLGHLMPALQAGSANDVKAAAKLAQMSALDLRALPVLEDVFLTGKGAKSPFSAKLGSFPTKATQGVLASVLPQIEQWMLRVEAARPARLALLAMQKTRALHDFARAFLPAYERAKQLRGLLDFDDLILRARDLLTDPAVAAWVLYRLDGGIDHILVDEAQDTSPVQWQVIERLAQEFTSGEGARADVARTIFVVGDKKQSIYSFQGADPREFDRMQQEFGLRLSATNTPLQSRVLAYSFRSSRAILTTVDCCFDQSSESGFTPEEGHKAFFDTLPGRVDLWPLVEKPDEDEPPAWHMPVDIRATNDPAILLARQVAAAMRDMITARQAIPDPKSPSGFRAVQPGDFLILVRRRSALFHEIIRECKAQGLPIAGADRLKVGAELAVRDLEALLSFLATPEDSLALATALRSPLFGWSEQQLYTLAQGRNRPYLWEELRARAAEHPDTITILRDLLDHADFLRPYDLIERVLTRHDGRRRLLARLGTEAEDGIDALLAQAMAYERRAVDSLTGFLVWMETDDLEIKRQLDSAGNRIRVMTVHGAKGLEAPVVILPECGVWRTPPAPQIVTQAGHALWTGRADDMPPSLAAALDTERRALLAERDRLLYVAMTRAETWLIVAAHGDLGKQGDTWYEKVQRGMLAAGAQPHSFAHGPGLRLDHGIWAETETNSAPSASPQTITLDPLFQRPAPLPARLKTLSPSELGGAKALPGERGLDEEAAKRRGRQIHRLLEFLPTVPAHDWPATAARLLSNGGDAATGEELALLLAEADKVLTRPSLLALFTPAALTEVAITATLDPLQGRRIHGVIDRLIIEDTRILAVDFKTNALVPDTPADCPDALLRQMGAYAHALGQLYPDHRTDTAILWTRTATLMPLPHDLVTAALESTTIA</sequence>
<dbReference type="EC" id="5.6.2.4" evidence="12"/>
<dbReference type="NCBIfam" id="TIGR02784">
    <property type="entry name" value="addA_alphas"/>
    <property type="match status" value="1"/>
</dbReference>
<dbReference type="KEGG" id="rmm:ROSMUCSMR3_02288"/>
<dbReference type="GO" id="GO:0003677">
    <property type="term" value="F:DNA binding"/>
    <property type="evidence" value="ECO:0007669"/>
    <property type="project" value="UniProtKB-KW"/>
</dbReference>
<evidence type="ECO:0000256" key="10">
    <source>
        <dbReference type="ARBA" id="ARBA00023235"/>
    </source>
</evidence>
<keyword evidence="8" id="KW-0238">DNA-binding</keyword>
<dbReference type="GO" id="GO:0043138">
    <property type="term" value="F:3'-5' DNA helicase activity"/>
    <property type="evidence" value="ECO:0007669"/>
    <property type="project" value="UniProtKB-EC"/>
</dbReference>
<dbReference type="AlphaFoldDB" id="A0A1V0RPQ1"/>
<dbReference type="Gene3D" id="1.10.486.10">
    <property type="entry name" value="PCRA, domain 4"/>
    <property type="match status" value="1"/>
</dbReference>
<evidence type="ECO:0000256" key="7">
    <source>
        <dbReference type="ARBA" id="ARBA00022840"/>
    </source>
</evidence>
<dbReference type="GO" id="GO:0016887">
    <property type="term" value="F:ATP hydrolysis activity"/>
    <property type="evidence" value="ECO:0007669"/>
    <property type="project" value="RHEA"/>
</dbReference>
<evidence type="ECO:0000256" key="4">
    <source>
        <dbReference type="ARBA" id="ARBA00022801"/>
    </source>
</evidence>
<dbReference type="GO" id="GO:0033202">
    <property type="term" value="C:DNA helicase complex"/>
    <property type="evidence" value="ECO:0007669"/>
    <property type="project" value="TreeGrafter"/>
</dbReference>
<evidence type="ECO:0000313" key="19">
    <source>
        <dbReference type="EMBL" id="ARE83759.1"/>
    </source>
</evidence>
<dbReference type="PANTHER" id="PTHR11070:SF2">
    <property type="entry name" value="ATP-DEPENDENT DNA HELICASE SRS2"/>
    <property type="match status" value="1"/>
</dbReference>
<evidence type="ECO:0000256" key="15">
    <source>
        <dbReference type="PROSITE-ProRule" id="PRU00560"/>
    </source>
</evidence>
<dbReference type="InterPro" id="IPR027417">
    <property type="entry name" value="P-loop_NTPase"/>
</dbReference>
<dbReference type="SUPFAM" id="SSF52540">
    <property type="entry name" value="P-loop containing nucleoside triphosphate hydrolases"/>
    <property type="match status" value="1"/>
</dbReference>
<evidence type="ECO:0000256" key="1">
    <source>
        <dbReference type="ARBA" id="ARBA00022722"/>
    </source>
</evidence>
<evidence type="ECO:0000256" key="2">
    <source>
        <dbReference type="ARBA" id="ARBA00022741"/>
    </source>
</evidence>
<name>A0A1V0RPQ1_9RHOB</name>
<keyword evidence="5 15" id="KW-0347">Helicase</keyword>
<dbReference type="Proteomes" id="UP000192273">
    <property type="component" value="Chromosome"/>
</dbReference>
<dbReference type="InterPro" id="IPR000212">
    <property type="entry name" value="DNA_helicase_UvrD/REP"/>
</dbReference>
<dbReference type="Pfam" id="PF00580">
    <property type="entry name" value="UvrD-helicase"/>
    <property type="match status" value="1"/>
</dbReference>
<keyword evidence="7 15" id="KW-0067">ATP-binding</keyword>
<evidence type="ECO:0000259" key="17">
    <source>
        <dbReference type="PROSITE" id="PS51198"/>
    </source>
</evidence>
<evidence type="ECO:0000256" key="6">
    <source>
        <dbReference type="ARBA" id="ARBA00022839"/>
    </source>
</evidence>
<feature type="domain" description="UvrD-like helicase C-terminal" evidence="18">
    <location>
        <begin position="495"/>
        <end position="778"/>
    </location>
</feature>
<dbReference type="Gene3D" id="3.40.50.300">
    <property type="entry name" value="P-loop containing nucleotide triphosphate hydrolases"/>
    <property type="match status" value="4"/>
</dbReference>
<evidence type="ECO:0000256" key="8">
    <source>
        <dbReference type="ARBA" id="ARBA00023125"/>
    </source>
</evidence>
<gene>
    <name evidence="19" type="primary">addA</name>
    <name evidence="19" type="ORF">ROSMUCSMR3_02288</name>
</gene>
<keyword evidence="9" id="KW-0234">DNA repair</keyword>
<evidence type="ECO:0000259" key="18">
    <source>
        <dbReference type="PROSITE" id="PS51217"/>
    </source>
</evidence>
<feature type="binding site" evidence="15">
    <location>
        <begin position="25"/>
        <end position="32"/>
    </location>
    <ligand>
        <name>ATP</name>
        <dbReference type="ChEBI" id="CHEBI:30616"/>
    </ligand>
</feature>
<dbReference type="Pfam" id="PF13361">
    <property type="entry name" value="UvrD_C"/>
    <property type="match status" value="1"/>
</dbReference>
<evidence type="ECO:0000256" key="3">
    <source>
        <dbReference type="ARBA" id="ARBA00022763"/>
    </source>
</evidence>
<organism evidence="19 20">
    <name type="scientific">Roseovarius mucosus</name>
    <dbReference type="NCBI Taxonomy" id="215743"/>
    <lineage>
        <taxon>Bacteria</taxon>
        <taxon>Pseudomonadati</taxon>
        <taxon>Pseudomonadota</taxon>
        <taxon>Alphaproteobacteria</taxon>
        <taxon>Rhodobacterales</taxon>
        <taxon>Roseobacteraceae</taxon>
        <taxon>Roseovarius</taxon>
    </lineage>
</organism>
<dbReference type="InterPro" id="IPR014017">
    <property type="entry name" value="DNA_helicase_UvrD-like_C"/>
</dbReference>
<evidence type="ECO:0000256" key="14">
    <source>
        <dbReference type="ARBA" id="ARBA00048988"/>
    </source>
</evidence>
<dbReference type="InterPro" id="IPR038726">
    <property type="entry name" value="PDDEXK_AddAB-type"/>
</dbReference>
<dbReference type="PROSITE" id="PS51217">
    <property type="entry name" value="UVRD_HELICASE_CTER"/>
    <property type="match status" value="1"/>
</dbReference>
<dbReference type="InterPro" id="IPR014151">
    <property type="entry name" value="DNA_helicase_AddA"/>
</dbReference>
<dbReference type="InterPro" id="IPR011604">
    <property type="entry name" value="PDDEXK-like_dom_sf"/>
</dbReference>
<evidence type="ECO:0000256" key="9">
    <source>
        <dbReference type="ARBA" id="ARBA00023204"/>
    </source>
</evidence>
<evidence type="ECO:0000256" key="13">
    <source>
        <dbReference type="ARBA" id="ARBA00034923"/>
    </source>
</evidence>
<dbReference type="GO" id="GO:0004527">
    <property type="term" value="F:exonuclease activity"/>
    <property type="evidence" value="ECO:0007669"/>
    <property type="project" value="UniProtKB-KW"/>
</dbReference>
<feature type="region of interest" description="Disordered" evidence="16">
    <location>
        <begin position="928"/>
        <end position="954"/>
    </location>
</feature>
<keyword evidence="10" id="KW-0413">Isomerase</keyword>
<keyword evidence="1" id="KW-0540">Nuclease</keyword>
<evidence type="ECO:0000256" key="16">
    <source>
        <dbReference type="SAM" id="MobiDB-lite"/>
    </source>
</evidence>
<evidence type="ECO:0000256" key="11">
    <source>
        <dbReference type="ARBA" id="ARBA00034617"/>
    </source>
</evidence>
<evidence type="ECO:0000256" key="12">
    <source>
        <dbReference type="ARBA" id="ARBA00034808"/>
    </source>
</evidence>
<evidence type="ECO:0000256" key="5">
    <source>
        <dbReference type="ARBA" id="ARBA00022806"/>
    </source>
</evidence>
<keyword evidence="2 15" id="KW-0547">Nucleotide-binding</keyword>
<dbReference type="RefSeq" id="WP_081507380.1">
    <property type="nucleotide sequence ID" value="NZ_CP020474.1"/>
</dbReference>
<dbReference type="InterPro" id="IPR014016">
    <property type="entry name" value="UvrD-like_ATP-bd"/>
</dbReference>